<comment type="function">
    <text evidence="7">The electron transfer flavoprotein serves as a specific electron acceptor for other dehydrogenases. It transfers the electrons to the main respiratory chain via ETF-ubiquinone oxidoreductase (ETF dehydrogenase).</text>
</comment>
<feature type="domain" description="Electron transfer flavoprotein alpha/beta-subunit N-terminal" evidence="8">
    <location>
        <begin position="23"/>
        <end position="216"/>
    </location>
</feature>
<dbReference type="SUPFAM" id="SSF52402">
    <property type="entry name" value="Adenine nucleotide alpha hydrolases-like"/>
    <property type="match status" value="1"/>
</dbReference>
<dbReference type="InterPro" id="IPR014730">
    <property type="entry name" value="ETF_a/b_N"/>
</dbReference>
<keyword evidence="6" id="KW-0249">Electron transport</keyword>
<comment type="similarity">
    <text evidence="2">Belongs to the ETF beta-subunit/FixA family.</text>
</comment>
<dbReference type="RefSeq" id="WP_047261810.1">
    <property type="nucleotide sequence ID" value="NZ_CP011542.1"/>
</dbReference>
<organism evidence="9 10">
    <name type="scientific">Corynebacterium mustelae</name>
    <dbReference type="NCBI Taxonomy" id="571915"/>
    <lineage>
        <taxon>Bacteria</taxon>
        <taxon>Bacillati</taxon>
        <taxon>Actinomycetota</taxon>
        <taxon>Actinomycetes</taxon>
        <taxon>Mycobacteriales</taxon>
        <taxon>Corynebacteriaceae</taxon>
        <taxon>Corynebacterium</taxon>
    </lineage>
</organism>
<dbReference type="STRING" id="571915.CMUST_06495"/>
<dbReference type="Proteomes" id="UP000035199">
    <property type="component" value="Chromosome"/>
</dbReference>
<keyword evidence="10" id="KW-1185">Reference proteome</keyword>
<evidence type="ECO:0000256" key="1">
    <source>
        <dbReference type="ARBA" id="ARBA00001974"/>
    </source>
</evidence>
<evidence type="ECO:0000313" key="10">
    <source>
        <dbReference type="Proteomes" id="UP000035199"/>
    </source>
</evidence>
<dbReference type="PATRIC" id="fig|571915.4.peg.1380"/>
<reference evidence="10" key="2">
    <citation type="submission" date="2015-05" db="EMBL/GenBank/DDBJ databases">
        <title>Complete genome sequence of Corynebacterium mustelae DSM 45274, isolated from various tissues of a male ferret with lethal sepsis.</title>
        <authorList>
            <person name="Ruckert C."/>
            <person name="Albersmeier A."/>
            <person name="Winkler A."/>
            <person name="Tauch A."/>
        </authorList>
    </citation>
    <scope>NUCLEOTIDE SEQUENCE [LARGE SCALE GENOMIC DNA]</scope>
    <source>
        <strain evidence="10">DSM 45274</strain>
    </source>
</reference>
<sequence>MPAIVVLVKNVPDTWSVRTLDSDFTLNREGVDNVLDEINEFAVEQALRLRENNPDAGYEVVALSAGPSGSEEALRKALAMGADRAVLLADPALAGSDVIGTAWALTNAINQVPDVALVVAGNASSDGAMGALPGILAEYRNQPALTSCKSVQLSGEIVRGVRETHDGDYDIEASLPAIVTVTDKADKPRFPNFKGIMAAKKAEITTLSLSEIGVAPEQVGLGHASTAVTSANARPARSQGDVIRGDAATAAQKIVDFLEAENLL</sequence>
<dbReference type="SMART" id="SM00893">
    <property type="entry name" value="ETF"/>
    <property type="match status" value="1"/>
</dbReference>
<dbReference type="AlphaFoldDB" id="A0A0G3GWX6"/>
<accession>A0A0G3GWX6</accession>
<dbReference type="InterPro" id="IPR014729">
    <property type="entry name" value="Rossmann-like_a/b/a_fold"/>
</dbReference>
<dbReference type="InterPro" id="IPR033948">
    <property type="entry name" value="ETF_beta_N"/>
</dbReference>
<dbReference type="CDD" id="cd01714">
    <property type="entry name" value="ETF_beta"/>
    <property type="match status" value="1"/>
</dbReference>
<comment type="subunit">
    <text evidence="3">Heterodimer of an alpha and a beta subunit.</text>
</comment>
<dbReference type="PANTHER" id="PTHR21294:SF8">
    <property type="entry name" value="ELECTRON TRANSFER FLAVOPROTEIN SUBUNIT BETA"/>
    <property type="match status" value="1"/>
</dbReference>
<dbReference type="KEGG" id="cmv:CMUST_06495"/>
<evidence type="ECO:0000256" key="2">
    <source>
        <dbReference type="ARBA" id="ARBA00007557"/>
    </source>
</evidence>
<dbReference type="OrthoDB" id="9804960at2"/>
<dbReference type="PANTHER" id="PTHR21294">
    <property type="entry name" value="ELECTRON TRANSFER FLAVOPROTEIN BETA-SUBUNIT"/>
    <property type="match status" value="1"/>
</dbReference>
<evidence type="ECO:0000313" key="9">
    <source>
        <dbReference type="EMBL" id="AKK05634.1"/>
    </source>
</evidence>
<dbReference type="EMBL" id="CP011542">
    <property type="protein sequence ID" value="AKK05634.1"/>
    <property type="molecule type" value="Genomic_DNA"/>
</dbReference>
<gene>
    <name evidence="9" type="primary">etfB</name>
    <name evidence="9" type="ORF">CMUST_06495</name>
</gene>
<evidence type="ECO:0000259" key="8">
    <source>
        <dbReference type="SMART" id="SM00893"/>
    </source>
</evidence>
<keyword evidence="5" id="KW-0813">Transport</keyword>
<dbReference type="Pfam" id="PF01012">
    <property type="entry name" value="ETF"/>
    <property type="match status" value="1"/>
</dbReference>
<reference evidence="9 10" key="1">
    <citation type="journal article" date="2015" name="Genome Announc.">
        <title>Complete Genome Sequence of the Type Strain Corynebacterium mustelae DSM 45274, Isolated from Various Tissues of a Male Ferret with Lethal Sepsis.</title>
        <authorList>
            <person name="Ruckert C."/>
            <person name="Eimer J."/>
            <person name="Winkler A."/>
            <person name="Tauch A."/>
        </authorList>
    </citation>
    <scope>NUCLEOTIDE SEQUENCE [LARGE SCALE GENOMIC DNA]</scope>
    <source>
        <strain evidence="9 10">DSM 45274</strain>
    </source>
</reference>
<protein>
    <recommendedName>
        <fullName evidence="4">Electron transfer flavoprotein subunit beta</fullName>
    </recommendedName>
</protein>
<evidence type="ECO:0000256" key="5">
    <source>
        <dbReference type="ARBA" id="ARBA00022448"/>
    </source>
</evidence>
<evidence type="ECO:0000256" key="6">
    <source>
        <dbReference type="ARBA" id="ARBA00022982"/>
    </source>
</evidence>
<dbReference type="GO" id="GO:0005829">
    <property type="term" value="C:cytosol"/>
    <property type="evidence" value="ECO:0007669"/>
    <property type="project" value="TreeGrafter"/>
</dbReference>
<evidence type="ECO:0000256" key="7">
    <source>
        <dbReference type="ARBA" id="ARBA00025649"/>
    </source>
</evidence>
<evidence type="ECO:0000256" key="4">
    <source>
        <dbReference type="ARBA" id="ARBA00016797"/>
    </source>
</evidence>
<dbReference type="Gene3D" id="3.40.50.620">
    <property type="entry name" value="HUPs"/>
    <property type="match status" value="1"/>
</dbReference>
<comment type="cofactor">
    <cofactor evidence="1">
        <name>FAD</name>
        <dbReference type="ChEBI" id="CHEBI:57692"/>
    </cofactor>
</comment>
<dbReference type="GO" id="GO:0009055">
    <property type="term" value="F:electron transfer activity"/>
    <property type="evidence" value="ECO:0007669"/>
    <property type="project" value="InterPro"/>
</dbReference>
<proteinExistence type="inferred from homology"/>
<dbReference type="PIRSF" id="PIRSF000090">
    <property type="entry name" value="Beta-ETF"/>
    <property type="match status" value="1"/>
</dbReference>
<evidence type="ECO:0000256" key="3">
    <source>
        <dbReference type="ARBA" id="ARBA00011355"/>
    </source>
</evidence>
<dbReference type="InterPro" id="IPR012255">
    <property type="entry name" value="ETF_b"/>
</dbReference>
<name>A0A0G3GWX6_9CORY</name>